<gene>
    <name evidence="1" type="ORF">IE53DRAFT_229552</name>
</gene>
<evidence type="ECO:0000313" key="1">
    <source>
        <dbReference type="EMBL" id="PWN47794.1"/>
    </source>
</evidence>
<evidence type="ECO:0000313" key="2">
    <source>
        <dbReference type="Proteomes" id="UP000245626"/>
    </source>
</evidence>
<keyword evidence="2" id="KW-1185">Reference proteome</keyword>
<reference evidence="1 2" key="1">
    <citation type="journal article" date="2018" name="Mol. Biol. Evol.">
        <title>Broad Genomic Sampling Reveals a Smut Pathogenic Ancestry of the Fungal Clade Ustilaginomycotina.</title>
        <authorList>
            <person name="Kijpornyongpan T."/>
            <person name="Mondo S.J."/>
            <person name="Barry K."/>
            <person name="Sandor L."/>
            <person name="Lee J."/>
            <person name="Lipzen A."/>
            <person name="Pangilinan J."/>
            <person name="LaButti K."/>
            <person name="Hainaut M."/>
            <person name="Henrissat B."/>
            <person name="Grigoriev I.V."/>
            <person name="Spatafora J.W."/>
            <person name="Aime M.C."/>
        </authorList>
    </citation>
    <scope>NUCLEOTIDE SEQUENCE [LARGE SCALE GENOMIC DNA]</scope>
    <source>
        <strain evidence="1 2">SA 807</strain>
    </source>
</reference>
<organism evidence="1 2">
    <name type="scientific">Violaceomyces palustris</name>
    <dbReference type="NCBI Taxonomy" id="1673888"/>
    <lineage>
        <taxon>Eukaryota</taxon>
        <taxon>Fungi</taxon>
        <taxon>Dikarya</taxon>
        <taxon>Basidiomycota</taxon>
        <taxon>Ustilaginomycotina</taxon>
        <taxon>Ustilaginomycetes</taxon>
        <taxon>Violaceomycetales</taxon>
        <taxon>Violaceomycetaceae</taxon>
        <taxon>Violaceomyces</taxon>
    </lineage>
</organism>
<dbReference type="EMBL" id="KZ820336">
    <property type="protein sequence ID" value="PWN47794.1"/>
    <property type="molecule type" value="Genomic_DNA"/>
</dbReference>
<accession>A0ACD0NPS4</accession>
<dbReference type="Proteomes" id="UP000245626">
    <property type="component" value="Unassembled WGS sequence"/>
</dbReference>
<name>A0ACD0NPS4_9BASI</name>
<protein>
    <submittedName>
        <fullName evidence="1">Uncharacterized protein</fullName>
    </submittedName>
</protein>
<sequence>MKKPTTYYLFVSALIFSSLVSSSPQGTVGGNGSIVGDEGDSSQSSSSEVQTGQINTLGEGVQTYTFSSITTLGGEVSTESQTAQASIPTLGGEILTDSIGTVGQSQQTPAPNGIPASNVQPTQFLTGEGFTIAVTFPGSSPTGTATPTASPTSVPTTISSNARAASSASASILDGSQLQGTSTSGASGSNAAATRKGLHSISVASFFLVLGSFLL</sequence>
<proteinExistence type="predicted"/>